<dbReference type="InterPro" id="IPR049483">
    <property type="entry name" value="FAF1_2-like_UAS"/>
</dbReference>
<keyword evidence="6" id="KW-1185">Reference proteome</keyword>
<dbReference type="PANTHER" id="PTHR23322:SF96">
    <property type="entry name" value="FAS-ASSOCIATED FACTOR 1"/>
    <property type="match status" value="1"/>
</dbReference>
<evidence type="ECO:0000259" key="4">
    <source>
        <dbReference type="PROSITE" id="PS50033"/>
    </source>
</evidence>
<dbReference type="SUPFAM" id="SSF46934">
    <property type="entry name" value="UBA-like"/>
    <property type="match status" value="1"/>
</dbReference>
<comment type="caution">
    <text evidence="5">The sequence shown here is derived from an EMBL/GenBank/DDBJ whole genome shotgun (WGS) entry which is preliminary data.</text>
</comment>
<evidence type="ECO:0000256" key="3">
    <source>
        <dbReference type="SAM" id="Coils"/>
    </source>
</evidence>
<dbReference type="EMBL" id="PDUG01000006">
    <property type="protein sequence ID" value="PIC20056.1"/>
    <property type="molecule type" value="Genomic_DNA"/>
</dbReference>
<evidence type="ECO:0000313" key="6">
    <source>
        <dbReference type="Proteomes" id="UP000230233"/>
    </source>
</evidence>
<dbReference type="Pfam" id="PF21021">
    <property type="entry name" value="FAF1"/>
    <property type="match status" value="1"/>
</dbReference>
<dbReference type="InterPro" id="IPR006577">
    <property type="entry name" value="UAS"/>
</dbReference>
<dbReference type="Pfam" id="PF00789">
    <property type="entry name" value="UBX"/>
    <property type="match status" value="1"/>
</dbReference>
<dbReference type="AlphaFoldDB" id="A0A2G5SYY5"/>
<dbReference type="GO" id="GO:0036503">
    <property type="term" value="P:ERAD pathway"/>
    <property type="evidence" value="ECO:0007669"/>
    <property type="project" value="TreeGrafter"/>
</dbReference>
<dbReference type="InterPro" id="IPR029071">
    <property type="entry name" value="Ubiquitin-like_domsf"/>
</dbReference>
<evidence type="ECO:0000256" key="1">
    <source>
        <dbReference type="ARBA" id="ARBA00004240"/>
    </source>
</evidence>
<evidence type="ECO:0000313" key="5">
    <source>
        <dbReference type="EMBL" id="PIC20056.1"/>
    </source>
</evidence>
<gene>
    <name evidence="5" type="primary">Cni-ubc-23</name>
    <name evidence="5" type="synonym">Cnig_chr_X.g25380</name>
    <name evidence="5" type="ORF">B9Z55_025380</name>
</gene>
<dbReference type="SUPFAM" id="SSF54236">
    <property type="entry name" value="Ubiquitin-like"/>
    <property type="match status" value="1"/>
</dbReference>
<dbReference type="InterPro" id="IPR009060">
    <property type="entry name" value="UBA-like_sf"/>
</dbReference>
<keyword evidence="2" id="KW-0256">Endoplasmic reticulum</keyword>
<organism evidence="5 6">
    <name type="scientific">Caenorhabditis nigoni</name>
    <dbReference type="NCBI Taxonomy" id="1611254"/>
    <lineage>
        <taxon>Eukaryota</taxon>
        <taxon>Metazoa</taxon>
        <taxon>Ecdysozoa</taxon>
        <taxon>Nematoda</taxon>
        <taxon>Chromadorea</taxon>
        <taxon>Rhabditida</taxon>
        <taxon>Rhabditina</taxon>
        <taxon>Rhabditomorpha</taxon>
        <taxon>Rhabditoidea</taxon>
        <taxon>Rhabditidae</taxon>
        <taxon>Peloderinae</taxon>
        <taxon>Caenorhabditis</taxon>
    </lineage>
</organism>
<dbReference type="SMART" id="SM00594">
    <property type="entry name" value="UAS"/>
    <property type="match status" value="1"/>
</dbReference>
<evidence type="ECO:0000256" key="2">
    <source>
        <dbReference type="ARBA" id="ARBA00022824"/>
    </source>
</evidence>
<feature type="coiled-coil region" evidence="3">
    <location>
        <begin position="271"/>
        <end position="345"/>
    </location>
</feature>
<reference evidence="6" key="1">
    <citation type="submission" date="2017-10" db="EMBL/GenBank/DDBJ databases">
        <title>Rapid genome shrinkage in a self-fertile nematode reveals novel sperm competition proteins.</title>
        <authorList>
            <person name="Yin D."/>
            <person name="Schwarz E.M."/>
            <person name="Thomas C.G."/>
            <person name="Felde R.L."/>
            <person name="Korf I.F."/>
            <person name="Cutter A.D."/>
            <person name="Schartner C.M."/>
            <person name="Ralston E.J."/>
            <person name="Meyer B.J."/>
            <person name="Haag E.S."/>
        </authorList>
    </citation>
    <scope>NUCLEOTIDE SEQUENCE [LARGE SCALE GENOMIC DNA]</scope>
    <source>
        <strain evidence="6">JU1422</strain>
    </source>
</reference>
<dbReference type="InterPro" id="IPR001012">
    <property type="entry name" value="UBX_dom"/>
</dbReference>
<dbReference type="PANTHER" id="PTHR23322">
    <property type="entry name" value="FAS-ASSOCIATED PROTEIN"/>
    <property type="match status" value="1"/>
</dbReference>
<dbReference type="Gene3D" id="1.10.8.10">
    <property type="entry name" value="DNA helicase RuvA subunit, C-terminal domain"/>
    <property type="match status" value="1"/>
</dbReference>
<feature type="domain" description="UBX" evidence="4">
    <location>
        <begin position="354"/>
        <end position="433"/>
    </location>
</feature>
<dbReference type="GO" id="GO:0005634">
    <property type="term" value="C:nucleus"/>
    <property type="evidence" value="ECO:0007669"/>
    <property type="project" value="TreeGrafter"/>
</dbReference>
<comment type="subcellular location">
    <subcellularLocation>
        <location evidence="1">Endoplasmic reticulum</location>
    </subcellularLocation>
</comment>
<dbReference type="Gene3D" id="3.40.30.10">
    <property type="entry name" value="Glutaredoxin"/>
    <property type="match status" value="1"/>
</dbReference>
<accession>A0A2G5SYY5</accession>
<dbReference type="GO" id="GO:0005783">
    <property type="term" value="C:endoplasmic reticulum"/>
    <property type="evidence" value="ECO:0007669"/>
    <property type="project" value="UniProtKB-SubCell"/>
</dbReference>
<protein>
    <recommendedName>
        <fullName evidence="4">UBX domain-containing protein</fullName>
    </recommendedName>
</protein>
<dbReference type="GO" id="GO:0043130">
    <property type="term" value="F:ubiquitin binding"/>
    <property type="evidence" value="ECO:0007669"/>
    <property type="project" value="TreeGrafter"/>
</dbReference>
<sequence length="440" mass="51172">MDFDFLNSEEQRKLNQFMEITDSEDLDSAYQLLVSNRWDVEEAIGTFFSVGFSGLAVSENNRNDEVPEEFGFADNEIQDIPAGEPEDFADNHAVESLMPSGNQTVQEKVQDFVKNFENQYSAADITLPSFYTDTLENAIVTAFNQDDEKFRKPIIFFINNEYSTLTGNFVKNVMCNPFVTDFLKEHFIVFPWDITEDSNLMQLCQMLTECSMRAIQEDLQNVAFSERANFPLLMIIHRKRYSFEVIRKFNGRSDLNEVVDGLHEAYETFQIDQLAEISKDMEQKKERALLDQQNAAYEQSLQADIERINSEKSLKEKEMEKQMKMELEQKKIAEEEDERVKLLSSQLPAEPDASNPDCITIRFRLPENGIDTRRFLKTDPIQSLINYLESKRFFKEKFTFLNSDHPRKDIIKTFALGKSFAEANWPNKETVLVEMKKSDD</sequence>
<dbReference type="OrthoDB" id="1920064at2759"/>
<dbReference type="Gene3D" id="3.10.20.90">
    <property type="entry name" value="Phosphatidylinositol 3-kinase Catalytic Subunit, Chain A, domain 1"/>
    <property type="match status" value="1"/>
</dbReference>
<proteinExistence type="predicted"/>
<name>A0A2G5SYY5_9PELO</name>
<dbReference type="STRING" id="1611254.A0A2G5SYY5"/>
<dbReference type="Pfam" id="PF14555">
    <property type="entry name" value="UBA_4"/>
    <property type="match status" value="1"/>
</dbReference>
<dbReference type="InterPro" id="IPR050730">
    <property type="entry name" value="UBX_domain-protein"/>
</dbReference>
<dbReference type="CDD" id="cd14273">
    <property type="entry name" value="UBA_TAP-C_like"/>
    <property type="match status" value="1"/>
</dbReference>
<dbReference type="Proteomes" id="UP000230233">
    <property type="component" value="Chromosome X"/>
</dbReference>
<dbReference type="PROSITE" id="PS50033">
    <property type="entry name" value="UBX"/>
    <property type="match status" value="1"/>
</dbReference>
<keyword evidence="3" id="KW-0175">Coiled coil</keyword>